<name>A0ABV2THE6_9RHOO</name>
<dbReference type="InterPro" id="IPR045372">
    <property type="entry name" value="YidB"/>
</dbReference>
<dbReference type="Proteomes" id="UP001549691">
    <property type="component" value="Unassembled WGS sequence"/>
</dbReference>
<accession>A0ABV2THE6</accession>
<gene>
    <name evidence="1" type="ORF">ABXR19_02100</name>
</gene>
<protein>
    <submittedName>
        <fullName evidence="1">YidB family protein</fullName>
    </submittedName>
</protein>
<reference evidence="1 2" key="1">
    <citation type="submission" date="2024-07" db="EMBL/GenBank/DDBJ databases">
        <title>Uliginosibacterium flavum JJ3220;KACC:17644.</title>
        <authorList>
            <person name="Kim M.K."/>
        </authorList>
    </citation>
    <scope>NUCLEOTIDE SEQUENCE [LARGE SCALE GENOMIC DNA]</scope>
    <source>
        <strain evidence="1 2">KACC:17644</strain>
    </source>
</reference>
<dbReference type="SUPFAM" id="SSF140804">
    <property type="entry name" value="YidB-like"/>
    <property type="match status" value="1"/>
</dbReference>
<proteinExistence type="predicted"/>
<dbReference type="Pfam" id="PF20159">
    <property type="entry name" value="YidB"/>
    <property type="match status" value="1"/>
</dbReference>
<sequence length="140" mass="14042">MGLFDQLAGQALGSLNSGSNQNADNPLLQIAGSLLQSQGGLEGLLAKFQQSGLGEQAASWVSTGDNLPIDGAQISQALGNNTVADLASKFGLSGDQVSNGLSAILPQLIDKMTPQGTTDNATDLAGLDLSSILGGCLSKA</sequence>
<comment type="caution">
    <text evidence="1">The sequence shown here is derived from an EMBL/GenBank/DDBJ whole genome shotgun (WGS) entry which is preliminary data.</text>
</comment>
<keyword evidence="2" id="KW-1185">Reference proteome</keyword>
<evidence type="ECO:0000313" key="1">
    <source>
        <dbReference type="EMBL" id="MET7012963.1"/>
    </source>
</evidence>
<dbReference type="Gene3D" id="1.10.10.690">
    <property type="entry name" value="YidB-like"/>
    <property type="match status" value="1"/>
</dbReference>
<organism evidence="1 2">
    <name type="scientific">Uliginosibacterium flavum</name>
    <dbReference type="NCBI Taxonomy" id="1396831"/>
    <lineage>
        <taxon>Bacteria</taxon>
        <taxon>Pseudomonadati</taxon>
        <taxon>Pseudomonadota</taxon>
        <taxon>Betaproteobacteria</taxon>
        <taxon>Rhodocyclales</taxon>
        <taxon>Zoogloeaceae</taxon>
        <taxon>Uliginosibacterium</taxon>
    </lineage>
</organism>
<dbReference type="EMBL" id="JBEWZI010000002">
    <property type="protein sequence ID" value="MET7012963.1"/>
    <property type="molecule type" value="Genomic_DNA"/>
</dbReference>
<dbReference type="InterPro" id="IPR027405">
    <property type="entry name" value="YidB-like"/>
</dbReference>
<evidence type="ECO:0000313" key="2">
    <source>
        <dbReference type="Proteomes" id="UP001549691"/>
    </source>
</evidence>
<dbReference type="RefSeq" id="WP_354599426.1">
    <property type="nucleotide sequence ID" value="NZ_JBEWZI010000002.1"/>
</dbReference>